<sequence>AGILSELFRINREVRQWDPLSPLLYILAFEPFLRTIKANLRGIQINNDCFKVVAYVDDMTVGLVIVPLMDNARRTELEGEGAFKKLEEGESITVLGCTLDITGKIDKNIWPNLIGRPPSYKQVKVLNELISNWIKDKSRTLPRMSIYQQDYEFGGLKAPIIEHMMDARLT</sequence>
<evidence type="ECO:0000313" key="1">
    <source>
        <dbReference type="EMBL" id="CAG8764443.1"/>
    </source>
</evidence>
<dbReference type="PANTHER" id="PTHR31635">
    <property type="entry name" value="REVERSE TRANSCRIPTASE DOMAIN-CONTAINING PROTEIN-RELATED"/>
    <property type="match status" value="1"/>
</dbReference>
<evidence type="ECO:0000313" key="2">
    <source>
        <dbReference type="Proteomes" id="UP000789508"/>
    </source>
</evidence>
<name>A0A9N9J498_9GLOM</name>
<dbReference type="AlphaFoldDB" id="A0A9N9J498"/>
<dbReference type="OrthoDB" id="2417874at2759"/>
<reference evidence="1" key="1">
    <citation type="submission" date="2021-06" db="EMBL/GenBank/DDBJ databases">
        <authorList>
            <person name="Kallberg Y."/>
            <person name="Tangrot J."/>
            <person name="Rosling A."/>
        </authorList>
    </citation>
    <scope>NUCLEOTIDE SEQUENCE</scope>
    <source>
        <strain evidence="1">FL130A</strain>
    </source>
</reference>
<keyword evidence="2" id="KW-1185">Reference proteome</keyword>
<feature type="non-terminal residue" evidence="1">
    <location>
        <position position="1"/>
    </location>
</feature>
<protein>
    <submittedName>
        <fullName evidence="1">1692_t:CDS:1</fullName>
    </submittedName>
</protein>
<organism evidence="1 2">
    <name type="scientific">Ambispora leptoticha</name>
    <dbReference type="NCBI Taxonomy" id="144679"/>
    <lineage>
        <taxon>Eukaryota</taxon>
        <taxon>Fungi</taxon>
        <taxon>Fungi incertae sedis</taxon>
        <taxon>Mucoromycota</taxon>
        <taxon>Glomeromycotina</taxon>
        <taxon>Glomeromycetes</taxon>
        <taxon>Archaeosporales</taxon>
        <taxon>Ambisporaceae</taxon>
        <taxon>Ambispora</taxon>
    </lineage>
</organism>
<feature type="non-terminal residue" evidence="1">
    <location>
        <position position="170"/>
    </location>
</feature>
<comment type="caution">
    <text evidence="1">The sequence shown here is derived from an EMBL/GenBank/DDBJ whole genome shotgun (WGS) entry which is preliminary data.</text>
</comment>
<dbReference type="EMBL" id="CAJVPS010048336">
    <property type="protein sequence ID" value="CAG8764443.1"/>
    <property type="molecule type" value="Genomic_DNA"/>
</dbReference>
<dbReference type="PANTHER" id="PTHR31635:SF196">
    <property type="entry name" value="REVERSE TRANSCRIPTASE DOMAIN-CONTAINING PROTEIN-RELATED"/>
    <property type="match status" value="1"/>
</dbReference>
<gene>
    <name evidence="1" type="ORF">ALEPTO_LOCUS13801</name>
</gene>
<accession>A0A9N9J498</accession>
<dbReference type="Proteomes" id="UP000789508">
    <property type="component" value="Unassembled WGS sequence"/>
</dbReference>
<proteinExistence type="predicted"/>